<proteinExistence type="inferred from homology"/>
<dbReference type="Pfam" id="PF08263">
    <property type="entry name" value="LRRNT_2"/>
    <property type="match status" value="1"/>
</dbReference>
<evidence type="ECO:0000256" key="2">
    <source>
        <dbReference type="ARBA" id="ARBA00004479"/>
    </source>
</evidence>
<dbReference type="InterPro" id="IPR001611">
    <property type="entry name" value="Leu-rich_rpt"/>
</dbReference>
<dbReference type="GO" id="GO:0005886">
    <property type="term" value="C:plasma membrane"/>
    <property type="evidence" value="ECO:0007669"/>
    <property type="project" value="UniProtKB-SubCell"/>
</dbReference>
<evidence type="ECO:0000256" key="12">
    <source>
        <dbReference type="ARBA" id="ARBA00022737"/>
    </source>
</evidence>
<organism evidence="25 26">
    <name type="scientific">Linum tenue</name>
    <dbReference type="NCBI Taxonomy" id="586396"/>
    <lineage>
        <taxon>Eukaryota</taxon>
        <taxon>Viridiplantae</taxon>
        <taxon>Streptophyta</taxon>
        <taxon>Embryophyta</taxon>
        <taxon>Tracheophyta</taxon>
        <taxon>Spermatophyta</taxon>
        <taxon>Magnoliopsida</taxon>
        <taxon>eudicotyledons</taxon>
        <taxon>Gunneridae</taxon>
        <taxon>Pentapetalae</taxon>
        <taxon>rosids</taxon>
        <taxon>fabids</taxon>
        <taxon>Malpighiales</taxon>
        <taxon>Linaceae</taxon>
        <taxon>Linum</taxon>
    </lineage>
</organism>
<evidence type="ECO:0000256" key="6">
    <source>
        <dbReference type="ARBA" id="ARBA00022527"/>
    </source>
</evidence>
<dbReference type="GO" id="GO:0005524">
    <property type="term" value="F:ATP binding"/>
    <property type="evidence" value="ECO:0007669"/>
    <property type="project" value="UniProtKB-UniRule"/>
</dbReference>
<keyword evidence="26" id="KW-1185">Reference proteome</keyword>
<dbReference type="Gene3D" id="3.80.10.10">
    <property type="entry name" value="Ribonuclease Inhibitor"/>
    <property type="match status" value="3"/>
</dbReference>
<evidence type="ECO:0000256" key="14">
    <source>
        <dbReference type="ARBA" id="ARBA00022777"/>
    </source>
</evidence>
<keyword evidence="8" id="KW-0433">Leucine-rich repeat</keyword>
<keyword evidence="18" id="KW-0675">Receptor</keyword>
<keyword evidence="19" id="KW-0325">Glycoprotein</keyword>
<evidence type="ECO:0000256" key="4">
    <source>
        <dbReference type="ARBA" id="ARBA00012513"/>
    </source>
</evidence>
<evidence type="ECO:0000256" key="21">
    <source>
        <dbReference type="ARBA" id="ARBA00048679"/>
    </source>
</evidence>
<dbReference type="InterPro" id="IPR032675">
    <property type="entry name" value="LRR_dom_sf"/>
</dbReference>
<comment type="caution">
    <text evidence="25">The sequence shown here is derived from an EMBL/GenBank/DDBJ whole genome shotgun (WGS) entry which is preliminary data.</text>
</comment>
<dbReference type="InterPro" id="IPR000719">
    <property type="entry name" value="Prot_kinase_dom"/>
</dbReference>
<dbReference type="FunFam" id="3.80.10.10:FF:000095">
    <property type="entry name" value="LRR receptor-like serine/threonine-protein kinase GSO1"/>
    <property type="match status" value="1"/>
</dbReference>
<keyword evidence="16 23" id="KW-1133">Transmembrane helix</keyword>
<comment type="catalytic activity">
    <reaction evidence="21">
        <text>L-seryl-[protein] + ATP = O-phospho-L-seryl-[protein] + ADP + H(+)</text>
        <dbReference type="Rhea" id="RHEA:17989"/>
        <dbReference type="Rhea" id="RHEA-COMP:9863"/>
        <dbReference type="Rhea" id="RHEA-COMP:11604"/>
        <dbReference type="ChEBI" id="CHEBI:15378"/>
        <dbReference type="ChEBI" id="CHEBI:29999"/>
        <dbReference type="ChEBI" id="CHEBI:30616"/>
        <dbReference type="ChEBI" id="CHEBI:83421"/>
        <dbReference type="ChEBI" id="CHEBI:456216"/>
        <dbReference type="EC" id="2.7.11.1"/>
    </reaction>
</comment>
<evidence type="ECO:0000256" key="1">
    <source>
        <dbReference type="ARBA" id="ARBA00004162"/>
    </source>
</evidence>
<evidence type="ECO:0000256" key="20">
    <source>
        <dbReference type="ARBA" id="ARBA00047899"/>
    </source>
</evidence>
<accession>A0AAV0JIP5</accession>
<dbReference type="Pfam" id="PF13855">
    <property type="entry name" value="LRR_8"/>
    <property type="match status" value="1"/>
</dbReference>
<keyword evidence="12" id="KW-0677">Repeat</keyword>
<dbReference type="Proteomes" id="UP001154282">
    <property type="component" value="Unassembled WGS sequence"/>
</dbReference>
<dbReference type="SUPFAM" id="SSF56112">
    <property type="entry name" value="Protein kinase-like (PK-like)"/>
    <property type="match status" value="1"/>
</dbReference>
<dbReference type="PROSITE" id="PS00108">
    <property type="entry name" value="PROTEIN_KINASE_ST"/>
    <property type="match status" value="1"/>
</dbReference>
<dbReference type="EMBL" id="CAMGYJ010000005">
    <property type="protein sequence ID" value="CAI0408644.1"/>
    <property type="molecule type" value="Genomic_DNA"/>
</dbReference>
<evidence type="ECO:0000256" key="9">
    <source>
        <dbReference type="ARBA" id="ARBA00022679"/>
    </source>
</evidence>
<dbReference type="InterPro" id="IPR051809">
    <property type="entry name" value="Plant_receptor-like_S/T_kinase"/>
</dbReference>
<keyword evidence="9" id="KW-0808">Transferase</keyword>
<feature type="transmembrane region" description="Helical" evidence="23">
    <location>
        <begin position="683"/>
        <end position="703"/>
    </location>
</feature>
<dbReference type="InterPro" id="IPR013210">
    <property type="entry name" value="LRR_N_plant-typ"/>
</dbReference>
<protein>
    <recommendedName>
        <fullName evidence="4">non-specific serine/threonine protein kinase</fullName>
        <ecNumber evidence="4">2.7.11.1</ecNumber>
    </recommendedName>
</protein>
<keyword evidence="10 23" id="KW-0812">Transmembrane</keyword>
<evidence type="ECO:0000256" key="8">
    <source>
        <dbReference type="ARBA" id="ARBA00022614"/>
    </source>
</evidence>
<keyword evidence="7" id="KW-0597">Phosphoprotein</keyword>
<dbReference type="SUPFAM" id="SSF52058">
    <property type="entry name" value="L domain-like"/>
    <property type="match status" value="3"/>
</dbReference>
<dbReference type="AlphaFoldDB" id="A0AAV0JIP5"/>
<evidence type="ECO:0000256" key="23">
    <source>
        <dbReference type="SAM" id="Phobius"/>
    </source>
</evidence>
<dbReference type="PANTHER" id="PTHR27008">
    <property type="entry name" value="OS04G0122200 PROTEIN"/>
    <property type="match status" value="1"/>
</dbReference>
<keyword evidence="17 23" id="KW-0472">Membrane</keyword>
<keyword evidence="6" id="KW-0723">Serine/threonine-protein kinase</keyword>
<dbReference type="PANTHER" id="PTHR27008:SF592">
    <property type="entry name" value="LEUCINE-RICH REPEAT RECEPTOR-LIKE PROTEIN KINASE FAMILY PROTEIN-RELATED"/>
    <property type="match status" value="1"/>
</dbReference>
<evidence type="ECO:0000256" key="22">
    <source>
        <dbReference type="PROSITE-ProRule" id="PRU10141"/>
    </source>
</evidence>
<evidence type="ECO:0000256" key="16">
    <source>
        <dbReference type="ARBA" id="ARBA00022989"/>
    </source>
</evidence>
<evidence type="ECO:0000256" key="7">
    <source>
        <dbReference type="ARBA" id="ARBA00022553"/>
    </source>
</evidence>
<dbReference type="EC" id="2.7.11.1" evidence="4"/>
<evidence type="ECO:0000256" key="15">
    <source>
        <dbReference type="ARBA" id="ARBA00022840"/>
    </source>
</evidence>
<dbReference type="SMART" id="SM00220">
    <property type="entry name" value="S_TKc"/>
    <property type="match status" value="1"/>
</dbReference>
<dbReference type="Pfam" id="PF00069">
    <property type="entry name" value="Pkinase"/>
    <property type="match status" value="1"/>
</dbReference>
<keyword evidence="14" id="KW-0418">Kinase</keyword>
<evidence type="ECO:0000259" key="24">
    <source>
        <dbReference type="PROSITE" id="PS50011"/>
    </source>
</evidence>
<keyword evidence="15 22" id="KW-0067">ATP-binding</keyword>
<dbReference type="Gene3D" id="1.10.510.10">
    <property type="entry name" value="Transferase(Phosphotransferase) domain 1"/>
    <property type="match status" value="1"/>
</dbReference>
<dbReference type="GO" id="GO:0004674">
    <property type="term" value="F:protein serine/threonine kinase activity"/>
    <property type="evidence" value="ECO:0007669"/>
    <property type="project" value="UniProtKB-KW"/>
</dbReference>
<dbReference type="FunFam" id="3.80.10.10:FF:000288">
    <property type="entry name" value="LRR receptor-like serine/threonine-protein kinase EFR"/>
    <property type="match status" value="1"/>
</dbReference>
<gene>
    <name evidence="25" type="ORF">LITE_LOCUS14044</name>
</gene>
<sequence>MLCIKQKAITPPPLHHFSTHKLPLLRPLKQTMKQTHNSVFLSFLLLTISLHFPPQANASRSSNFTDQLALLEFKQAVTYDPDGVLTSWNSSLHFCNWAGVTCSPKRRVTSLILQGYNLQGTLSPHLGNLSFVRSIQLMYNSFRGGIPPQFGNLRRLRTLNLTYNPLGGAIPTNLTRCSLLRDLRIAAAGLVGKIPDEIGLLSNLEVIKIGTNDLTGPIPASIGNLSRLQIFSVAYNHLEGQIPDTVARLSSISQFVVGVNRLNGTIPLSLYNLSSMTILTLVYNQFGGRIPHDIGFTLPNLLFYGNSLNWMFGPIPSSFCNASKLRDMNMNQNSLSGRVPDCLGSLPNLVYFNAAANNLGTNSSGDLEFVTGLSNCSMLQELGVGMNNLGGSLPDSVANLSARLDQFDVSINLIRGEIPRGLENLIGLNKFDLSENSFTGRIPSYFGGFQNLQGLWMQGNQLSGEIPSSLGNLSQLNRLDISDNMLEGVVPLSLGSCRQLNLLDVSANKLTGKLPAEVFRLSSLSIGLNLSRNEFIGSIPNEIGNLTNVEALDLSHNFLTGEIPDTIGNFKSLKTLYLQQNSLSGSVPLALASLKAMESLDLSLNNFSGGIPPGLQDVQTMKYLNLSFNNLRGEVPTKGIFANVSGTFLMGNPMLCNGVSELHFPYCPTKARSSQKRAATVKLIMIIVLVSTFSFISILGLLLHYKSRRSKKKTCDEDSALSHFVRISYKDLCKATNGFSAENLIGSGGFGTIYKGVIEQIETPVAIKVLKIQDKRAHKSLLAECNALKNIRHRNLVRILTYCSSLDRQGNDFKALIFELMPNGSLEEWLHSDRNLSLTQRLNIAVDVASGLHYLHDLCENTIVHCDLKPSNVLLDADMVARVGDFGLAKILSTGTAGSSSQRKSSTIGIKGTIGYAPPEYGMGVALSKDGDVYSYGVLLLEMFTGRRPTNEMFKDGVNICDFVKATLPDAILSILDPSMFVPSLGPRSRGVVGRNAMEVGTHGLEIEGMTLTESARDCLVSVLEIAVSCSTELPRERMKMADVVRKLTSIRDVFVASTSIRRQPNPERG</sequence>
<name>A0AAV0JIP5_9ROSI</name>
<keyword evidence="5" id="KW-1003">Cell membrane</keyword>
<evidence type="ECO:0000256" key="5">
    <source>
        <dbReference type="ARBA" id="ARBA00022475"/>
    </source>
</evidence>
<evidence type="ECO:0000256" key="18">
    <source>
        <dbReference type="ARBA" id="ARBA00023170"/>
    </source>
</evidence>
<evidence type="ECO:0000313" key="25">
    <source>
        <dbReference type="EMBL" id="CAI0408644.1"/>
    </source>
</evidence>
<evidence type="ECO:0000313" key="26">
    <source>
        <dbReference type="Proteomes" id="UP001154282"/>
    </source>
</evidence>
<evidence type="ECO:0000256" key="11">
    <source>
        <dbReference type="ARBA" id="ARBA00022729"/>
    </source>
</evidence>
<dbReference type="Gene3D" id="3.30.200.20">
    <property type="entry name" value="Phosphorylase Kinase, domain 1"/>
    <property type="match status" value="1"/>
</dbReference>
<comment type="similarity">
    <text evidence="3">Belongs to the protein kinase superfamily. Ser/Thr protein kinase family.</text>
</comment>
<evidence type="ECO:0000256" key="17">
    <source>
        <dbReference type="ARBA" id="ARBA00023136"/>
    </source>
</evidence>
<keyword evidence="11" id="KW-0732">Signal</keyword>
<dbReference type="PROSITE" id="PS50011">
    <property type="entry name" value="PROTEIN_KINASE_DOM"/>
    <property type="match status" value="1"/>
</dbReference>
<reference evidence="25" key="1">
    <citation type="submission" date="2022-08" db="EMBL/GenBank/DDBJ databases">
        <authorList>
            <person name="Gutierrez-Valencia J."/>
        </authorList>
    </citation>
    <scope>NUCLEOTIDE SEQUENCE</scope>
</reference>
<dbReference type="FunFam" id="1.10.510.10:FF:000358">
    <property type="entry name" value="Putative leucine-rich repeat receptor-like serine/threonine-protein kinase"/>
    <property type="match status" value="1"/>
</dbReference>
<feature type="domain" description="Protein kinase" evidence="24">
    <location>
        <begin position="739"/>
        <end position="1056"/>
    </location>
</feature>
<dbReference type="InterPro" id="IPR008271">
    <property type="entry name" value="Ser/Thr_kinase_AS"/>
</dbReference>
<keyword evidence="13 22" id="KW-0547">Nucleotide-binding</keyword>
<evidence type="ECO:0000256" key="3">
    <source>
        <dbReference type="ARBA" id="ARBA00008684"/>
    </source>
</evidence>
<dbReference type="InterPro" id="IPR011009">
    <property type="entry name" value="Kinase-like_dom_sf"/>
</dbReference>
<evidence type="ECO:0000256" key="19">
    <source>
        <dbReference type="ARBA" id="ARBA00023180"/>
    </source>
</evidence>
<dbReference type="Pfam" id="PF00560">
    <property type="entry name" value="LRR_1"/>
    <property type="match status" value="4"/>
</dbReference>
<dbReference type="InterPro" id="IPR017441">
    <property type="entry name" value="Protein_kinase_ATP_BS"/>
</dbReference>
<dbReference type="PROSITE" id="PS00107">
    <property type="entry name" value="PROTEIN_KINASE_ATP"/>
    <property type="match status" value="1"/>
</dbReference>
<dbReference type="FunFam" id="3.30.200.20:FF:000432">
    <property type="entry name" value="LRR receptor-like serine/threonine-protein kinase EFR"/>
    <property type="match status" value="1"/>
</dbReference>
<comment type="catalytic activity">
    <reaction evidence="20">
        <text>L-threonyl-[protein] + ATP = O-phospho-L-threonyl-[protein] + ADP + H(+)</text>
        <dbReference type="Rhea" id="RHEA:46608"/>
        <dbReference type="Rhea" id="RHEA-COMP:11060"/>
        <dbReference type="Rhea" id="RHEA-COMP:11605"/>
        <dbReference type="ChEBI" id="CHEBI:15378"/>
        <dbReference type="ChEBI" id="CHEBI:30013"/>
        <dbReference type="ChEBI" id="CHEBI:30616"/>
        <dbReference type="ChEBI" id="CHEBI:61977"/>
        <dbReference type="ChEBI" id="CHEBI:456216"/>
        <dbReference type="EC" id="2.7.11.1"/>
    </reaction>
</comment>
<feature type="binding site" evidence="22">
    <location>
        <position position="768"/>
    </location>
    <ligand>
        <name>ATP</name>
        <dbReference type="ChEBI" id="CHEBI:30616"/>
    </ligand>
</feature>
<evidence type="ECO:0000256" key="13">
    <source>
        <dbReference type="ARBA" id="ARBA00022741"/>
    </source>
</evidence>
<comment type="subcellular location">
    <subcellularLocation>
        <location evidence="1">Cell membrane</location>
        <topology evidence="1">Single-pass membrane protein</topology>
    </subcellularLocation>
    <subcellularLocation>
        <location evidence="2">Membrane</location>
        <topology evidence="2">Single-pass type I membrane protein</topology>
    </subcellularLocation>
</comment>
<evidence type="ECO:0000256" key="10">
    <source>
        <dbReference type="ARBA" id="ARBA00022692"/>
    </source>
</evidence>